<gene>
    <name evidence="6" type="ORF">NLU13_0641</name>
</gene>
<dbReference type="EMBL" id="JAPDFR010000001">
    <property type="protein sequence ID" value="KAK0391139.1"/>
    <property type="molecule type" value="Genomic_DNA"/>
</dbReference>
<dbReference type="GO" id="GO:0000981">
    <property type="term" value="F:DNA-binding transcription factor activity, RNA polymerase II-specific"/>
    <property type="evidence" value="ECO:0007669"/>
    <property type="project" value="TreeGrafter"/>
</dbReference>
<dbReference type="PANTHER" id="PTHR31845">
    <property type="entry name" value="FINGER DOMAIN PROTEIN, PUTATIVE-RELATED"/>
    <property type="match status" value="1"/>
</dbReference>
<dbReference type="PANTHER" id="PTHR31845:SF10">
    <property type="entry name" value="ZN(II)2CYS6 TRANSCRIPTION FACTOR (EUROFUNG)"/>
    <property type="match status" value="1"/>
</dbReference>
<evidence type="ECO:0000256" key="3">
    <source>
        <dbReference type="ARBA" id="ARBA00023125"/>
    </source>
</evidence>
<keyword evidence="3" id="KW-0238">DNA-binding</keyword>
<evidence type="ECO:0000256" key="2">
    <source>
        <dbReference type="ARBA" id="ARBA00023015"/>
    </source>
</evidence>
<sequence length="514" mass="56992">MGFLARQPQFNVASAQYLLYHFRTAMISHLPCLSLPESTTVQTLAALKPFLLLSILTCASGSTSLPGYELYDAEFRKVLALKFVAAGERSLELLQGLLVYSLWYPFHLRPRNIQKFQYLRMVSDLVHDLGLDGPNLAEPPFQSSADRIERLRIYLGFTYADSVFTMCWQALKRTIPDDPSWTLRCCDELEHLTSTESDLTLVYLARLGVMNLQASSFIFDRSSCSSSNLELLLLGLQTQLHQLQERVPVHIALSTPTELAVLFINLYLNAAGILQRLGHYNSTPSSAKPAVSCPDPYKLVQAVHSAKSFLNHILALSKKEFSTLTAADWCRIVLGIIVSLRLSLPIIGCPEFDSAWARREIRLIEFLERLSSQDGDDNKEIVTTESRGDKANSKVDIAAATRVVFRVVKNKFQESIQAATQQGDREKGNEASAVKFSCPMLDGSMEAYLPTLGSGVSVPAEPLITTAMIGGGLGGAHEDSACLRNGWAPEYPRQHVFHDIWATMTIGWAEEGSE</sequence>
<evidence type="ECO:0000313" key="6">
    <source>
        <dbReference type="EMBL" id="KAK0391139.1"/>
    </source>
</evidence>
<dbReference type="CDD" id="cd12148">
    <property type="entry name" value="fungal_TF_MHR"/>
    <property type="match status" value="1"/>
</dbReference>
<keyword evidence="7" id="KW-1185">Reference proteome</keyword>
<dbReference type="GO" id="GO:0000976">
    <property type="term" value="F:transcription cis-regulatory region binding"/>
    <property type="evidence" value="ECO:0007669"/>
    <property type="project" value="TreeGrafter"/>
</dbReference>
<dbReference type="InterPro" id="IPR051089">
    <property type="entry name" value="prtT"/>
</dbReference>
<protein>
    <recommendedName>
        <fullName evidence="8">Transcription factor domain-containing protein</fullName>
    </recommendedName>
</protein>
<keyword evidence="4" id="KW-0804">Transcription</keyword>
<evidence type="ECO:0000256" key="4">
    <source>
        <dbReference type="ARBA" id="ARBA00023163"/>
    </source>
</evidence>
<name>A0AA39GQ72_SARSR</name>
<evidence type="ECO:0000256" key="1">
    <source>
        <dbReference type="ARBA" id="ARBA00004123"/>
    </source>
</evidence>
<comment type="subcellular location">
    <subcellularLocation>
        <location evidence="1">Nucleus</location>
    </subcellularLocation>
</comment>
<comment type="caution">
    <text evidence="6">The sequence shown here is derived from an EMBL/GenBank/DDBJ whole genome shotgun (WGS) entry which is preliminary data.</text>
</comment>
<reference evidence="6" key="1">
    <citation type="submission" date="2022-10" db="EMBL/GenBank/DDBJ databases">
        <title>Determination and structural analysis of whole genome sequence of Sarocladium strictum F4-1.</title>
        <authorList>
            <person name="Hu L."/>
            <person name="Jiang Y."/>
        </authorList>
    </citation>
    <scope>NUCLEOTIDE SEQUENCE</scope>
    <source>
        <strain evidence="6">F4-1</strain>
    </source>
</reference>
<accession>A0AA39GQ72</accession>
<organism evidence="6 7">
    <name type="scientific">Sarocladium strictum</name>
    <name type="common">Black bundle disease fungus</name>
    <name type="synonym">Acremonium strictum</name>
    <dbReference type="NCBI Taxonomy" id="5046"/>
    <lineage>
        <taxon>Eukaryota</taxon>
        <taxon>Fungi</taxon>
        <taxon>Dikarya</taxon>
        <taxon>Ascomycota</taxon>
        <taxon>Pezizomycotina</taxon>
        <taxon>Sordariomycetes</taxon>
        <taxon>Hypocreomycetidae</taxon>
        <taxon>Hypocreales</taxon>
        <taxon>Sarocladiaceae</taxon>
        <taxon>Sarocladium</taxon>
    </lineage>
</organism>
<dbReference type="GO" id="GO:0005634">
    <property type="term" value="C:nucleus"/>
    <property type="evidence" value="ECO:0007669"/>
    <property type="project" value="UniProtKB-SubCell"/>
</dbReference>
<dbReference type="AlphaFoldDB" id="A0AA39GQ72"/>
<keyword evidence="5" id="KW-0539">Nucleus</keyword>
<dbReference type="Proteomes" id="UP001175261">
    <property type="component" value="Unassembled WGS sequence"/>
</dbReference>
<evidence type="ECO:0008006" key="8">
    <source>
        <dbReference type="Google" id="ProtNLM"/>
    </source>
</evidence>
<keyword evidence="2" id="KW-0805">Transcription regulation</keyword>
<proteinExistence type="predicted"/>
<evidence type="ECO:0000256" key="5">
    <source>
        <dbReference type="ARBA" id="ARBA00023242"/>
    </source>
</evidence>
<evidence type="ECO:0000313" key="7">
    <source>
        <dbReference type="Proteomes" id="UP001175261"/>
    </source>
</evidence>